<dbReference type="SMART" id="SM00533">
    <property type="entry name" value="MUTSd"/>
    <property type="match status" value="1"/>
</dbReference>
<name>A0A4T0M095_9BASI</name>
<dbReference type="GO" id="GO:0007131">
    <property type="term" value="P:reciprocal meiotic recombination"/>
    <property type="evidence" value="ECO:0007669"/>
    <property type="project" value="TreeGrafter"/>
</dbReference>
<dbReference type="Gene3D" id="1.10.1420.10">
    <property type="match status" value="2"/>
</dbReference>
<evidence type="ECO:0000313" key="9">
    <source>
        <dbReference type="EMBL" id="TIC65593.1"/>
    </source>
</evidence>
<evidence type="ECO:0000313" key="10">
    <source>
        <dbReference type="EMBL" id="TIC66357.1"/>
    </source>
</evidence>
<dbReference type="Pfam" id="PF05188">
    <property type="entry name" value="MutS_II"/>
    <property type="match status" value="1"/>
</dbReference>
<dbReference type="GO" id="GO:0006298">
    <property type="term" value="P:mismatch repair"/>
    <property type="evidence" value="ECO:0007669"/>
    <property type="project" value="InterPro"/>
</dbReference>
<evidence type="ECO:0000259" key="7">
    <source>
        <dbReference type="SMART" id="SM00533"/>
    </source>
</evidence>
<evidence type="ECO:0000256" key="6">
    <source>
        <dbReference type="SAM" id="MobiDB-lite"/>
    </source>
</evidence>
<evidence type="ECO:0000256" key="5">
    <source>
        <dbReference type="ARBA" id="ARBA00023254"/>
    </source>
</evidence>
<dbReference type="EMBL" id="SPRX01000017">
    <property type="protein sequence ID" value="TIC66357.1"/>
    <property type="molecule type" value="Genomic_DNA"/>
</dbReference>
<dbReference type="PIRSF" id="PIRSF037677">
    <property type="entry name" value="DNA_mis_repair_Msh6"/>
    <property type="match status" value="1"/>
</dbReference>
<dbReference type="AlphaFoldDB" id="A0A4T0M095"/>
<evidence type="ECO:0000313" key="11">
    <source>
        <dbReference type="EMBL" id="TIC68796.1"/>
    </source>
</evidence>
<dbReference type="SUPFAM" id="SSF52540">
    <property type="entry name" value="P-loop containing nucleoside triphosphate hydrolases"/>
    <property type="match status" value="1"/>
</dbReference>
<evidence type="ECO:0000313" key="13">
    <source>
        <dbReference type="Proteomes" id="UP000309601"/>
    </source>
</evidence>
<keyword evidence="2" id="KW-0547">Nucleotide-binding</keyword>
<accession>A0A4T0M095</accession>
<dbReference type="PANTHER" id="PTHR11361:SF21">
    <property type="entry name" value="MUTS PROTEIN HOMOLOG 4"/>
    <property type="match status" value="1"/>
</dbReference>
<proteinExistence type="inferred from homology"/>
<dbReference type="InterPro" id="IPR000432">
    <property type="entry name" value="DNA_mismatch_repair_MutS_C"/>
</dbReference>
<keyword evidence="5" id="KW-0469">Meiosis</keyword>
<gene>
    <name evidence="10" type="ORF">E3Q01_01729</name>
    <name evidence="11" type="ORF">E3Q02_01091</name>
    <name evidence="9" type="ORF">E3Q03_02418</name>
</gene>
<dbReference type="InterPro" id="IPR036678">
    <property type="entry name" value="MutS_con_dom_sf"/>
</dbReference>
<organism evidence="10 14">
    <name type="scientific">Wallemia mellicola</name>
    <dbReference type="NCBI Taxonomy" id="1708541"/>
    <lineage>
        <taxon>Eukaryota</taxon>
        <taxon>Fungi</taxon>
        <taxon>Dikarya</taxon>
        <taxon>Basidiomycota</taxon>
        <taxon>Wallemiomycotina</taxon>
        <taxon>Wallemiomycetes</taxon>
        <taxon>Wallemiales</taxon>
        <taxon>Wallemiaceae</taxon>
        <taxon>Wallemia</taxon>
    </lineage>
</organism>
<feature type="domain" description="DNA mismatch repair proteins mutS family" evidence="8">
    <location>
        <begin position="544"/>
        <end position="690"/>
    </location>
</feature>
<comment type="similarity">
    <text evidence="1">Belongs to the DNA mismatch repair MutS family.</text>
</comment>
<dbReference type="SUPFAM" id="SSF53150">
    <property type="entry name" value="DNA repair protein MutS, domain II"/>
    <property type="match status" value="1"/>
</dbReference>
<protein>
    <recommendedName>
        <fullName evidence="15">DNA mismatch repair proteins mutS family domain-containing protein</fullName>
    </recommendedName>
</protein>
<dbReference type="InterPro" id="IPR017261">
    <property type="entry name" value="DNA_mismatch_repair_MutS/MSH"/>
</dbReference>
<evidence type="ECO:0000256" key="1">
    <source>
        <dbReference type="ARBA" id="ARBA00006271"/>
    </source>
</evidence>
<feature type="compositionally biased region" description="Polar residues" evidence="6">
    <location>
        <begin position="778"/>
        <end position="788"/>
    </location>
</feature>
<dbReference type="InterPro" id="IPR027417">
    <property type="entry name" value="P-loop_NTPase"/>
</dbReference>
<dbReference type="GO" id="GO:0140664">
    <property type="term" value="F:ATP-dependent DNA damage sensor activity"/>
    <property type="evidence" value="ECO:0007669"/>
    <property type="project" value="InterPro"/>
</dbReference>
<feature type="domain" description="DNA mismatch repair protein MutS core" evidence="7">
    <location>
        <begin position="215"/>
        <end position="560"/>
    </location>
</feature>
<evidence type="ECO:0000256" key="2">
    <source>
        <dbReference type="ARBA" id="ARBA00022741"/>
    </source>
</evidence>
<evidence type="ECO:0000256" key="3">
    <source>
        <dbReference type="ARBA" id="ARBA00022840"/>
    </source>
</evidence>
<evidence type="ECO:0000313" key="12">
    <source>
        <dbReference type="Proteomes" id="UP000305362"/>
    </source>
</evidence>
<dbReference type="GO" id="GO:0030983">
    <property type="term" value="F:mismatched DNA binding"/>
    <property type="evidence" value="ECO:0007669"/>
    <property type="project" value="InterPro"/>
</dbReference>
<comment type="caution">
    <text evidence="10">The sequence shown here is derived from an EMBL/GenBank/DDBJ whole genome shotgun (WGS) entry which is preliminary data.</text>
</comment>
<keyword evidence="3" id="KW-0067">ATP-binding</keyword>
<dbReference type="EMBL" id="SPRW01000008">
    <property type="protein sequence ID" value="TIC68796.1"/>
    <property type="molecule type" value="Genomic_DNA"/>
</dbReference>
<dbReference type="InterPro" id="IPR007696">
    <property type="entry name" value="DNA_mismatch_repair_MutS_core"/>
</dbReference>
<evidence type="ECO:0000256" key="4">
    <source>
        <dbReference type="ARBA" id="ARBA00023125"/>
    </source>
</evidence>
<feature type="region of interest" description="Disordered" evidence="6">
    <location>
        <begin position="761"/>
        <end position="804"/>
    </location>
</feature>
<dbReference type="Proteomes" id="UP000309601">
    <property type="component" value="Unassembled WGS sequence"/>
</dbReference>
<dbReference type="GO" id="GO:0005634">
    <property type="term" value="C:nucleus"/>
    <property type="evidence" value="ECO:0007669"/>
    <property type="project" value="TreeGrafter"/>
</dbReference>
<dbReference type="InterPro" id="IPR036187">
    <property type="entry name" value="DNA_mismatch_repair_MutS_sf"/>
</dbReference>
<keyword evidence="4" id="KW-0238">DNA-binding</keyword>
<dbReference type="SUPFAM" id="SSF48334">
    <property type="entry name" value="DNA repair protein MutS, domain III"/>
    <property type="match status" value="1"/>
</dbReference>
<dbReference type="Gene3D" id="3.30.420.110">
    <property type="entry name" value="MutS, connector domain"/>
    <property type="match status" value="1"/>
</dbReference>
<sequence length="804" mass="89343">MGRKSSEISSQDVFPRHSNRTSLNFADDTPVCNEWTISLLESRDVTHQVGLAAINNNTGRITLTQIADSVTFLKTLHHVSLYTPSTILVCSTLVGKNQVEQSSKSLLVSRLLEYHKPANVKSIQRKHFNDIKGLDNIDNFILKDVTKDAKMMVLRSKYYAVAAASALFSYLDSVQTTVFAPNSLSISYQEHKGTMFIESQTAQDLELTTSAVGNAHGMSLLSLLDSCLSQMGRRLLRSSILQPLSDAKIIENRLDAIQELLLNGDILNAIRSSFKSLKGIDLDKLLMAISKDENKSTAQDHEVEKRISQLLTIRSAIHAISNIYYALDGAKSSLLTSLRNDLHDDAFNCIISAIDENIEQDVTLGKSGSLAARNAKIYAIKSKQCELLDVAREAYRENLDDLFALSTKYTETYDLPITCTYINNAFHLTLKISDLGNGDLPKEFINVTKYGSKGKNKNNSENMAGRYRFTTIDLLKRNSRINDALAEVYLLSKQCVLDIRIVVIGCLSPIYRASDAIAMLDLIVSLTNAALNKFTFPQVRPEFTDALALKSARHPLLENLNSETIVSNDVFMSDFAHFQIIEGPNMSDEIGRGTTPSEGFGLAYAISEELIRRRPFVIFATHFRQLSTYLQFKPGVVTLHMATTVGSSDEIYFQYKVAEGNSVEQHYGLQMAKSAGLPGEVLDEAHVIVRELSSENEHGYDSVINQARKMATRRQAVLSVTSKLRQICKNCTLNYQDLMVYLARLQSELVLSLEGTGMGDPEVASNVNEKVSMESNKRSSVSPTSSPMFISEDEAEQYQSDLSL</sequence>
<dbReference type="InterPro" id="IPR007860">
    <property type="entry name" value="DNA_mmatch_repair_MutS_con_dom"/>
</dbReference>
<dbReference type="SMART" id="SM00534">
    <property type="entry name" value="MUTSac"/>
    <property type="match status" value="1"/>
</dbReference>
<dbReference type="PANTHER" id="PTHR11361">
    <property type="entry name" value="DNA MISMATCH REPAIR PROTEIN MUTS FAMILY MEMBER"/>
    <property type="match status" value="1"/>
</dbReference>
<dbReference type="Pfam" id="PF00488">
    <property type="entry name" value="MutS_V"/>
    <property type="match status" value="1"/>
</dbReference>
<evidence type="ECO:0000259" key="8">
    <source>
        <dbReference type="SMART" id="SM00534"/>
    </source>
</evidence>
<dbReference type="GO" id="GO:0005524">
    <property type="term" value="F:ATP binding"/>
    <property type="evidence" value="ECO:0007669"/>
    <property type="project" value="UniProtKB-KW"/>
</dbReference>
<dbReference type="OrthoDB" id="276261at2759"/>
<reference evidence="12 13" key="1">
    <citation type="submission" date="2019-03" db="EMBL/GenBank/DDBJ databases">
        <title>Sequencing 25 genomes of Wallemia mellicola.</title>
        <authorList>
            <person name="Gostincar C."/>
        </authorList>
    </citation>
    <scope>NUCLEOTIDE SEQUENCE [LARGE SCALE GENOMIC DNA]</scope>
    <source>
        <strain evidence="11 13">EXF-1274</strain>
        <strain evidence="9 12">EXF-1277</strain>
        <strain evidence="10 14">EXF-757</strain>
    </source>
</reference>
<dbReference type="EMBL" id="SPRV01000024">
    <property type="protein sequence ID" value="TIC65593.1"/>
    <property type="molecule type" value="Genomic_DNA"/>
</dbReference>
<dbReference type="Proteomes" id="UP000310708">
    <property type="component" value="Unassembled WGS sequence"/>
</dbReference>
<evidence type="ECO:0008006" key="15">
    <source>
        <dbReference type="Google" id="ProtNLM"/>
    </source>
</evidence>
<dbReference type="Gene3D" id="3.40.50.300">
    <property type="entry name" value="P-loop containing nucleotide triphosphate hydrolases"/>
    <property type="match status" value="2"/>
</dbReference>
<dbReference type="Proteomes" id="UP000305362">
    <property type="component" value="Unassembled WGS sequence"/>
</dbReference>
<dbReference type="InterPro" id="IPR045076">
    <property type="entry name" value="MutS"/>
</dbReference>
<evidence type="ECO:0000313" key="14">
    <source>
        <dbReference type="Proteomes" id="UP000310708"/>
    </source>
</evidence>
<dbReference type="Pfam" id="PF05192">
    <property type="entry name" value="MutS_III"/>
    <property type="match status" value="1"/>
</dbReference>